<keyword evidence="2" id="KW-1185">Reference proteome</keyword>
<evidence type="ECO:0000313" key="2">
    <source>
        <dbReference type="Proteomes" id="UP000252733"/>
    </source>
</evidence>
<comment type="caution">
    <text evidence="1">The sequence shown here is derived from an EMBL/GenBank/DDBJ whole genome shotgun (WGS) entry which is preliminary data.</text>
</comment>
<organism evidence="1 2">
    <name type="scientific">Marinilabilia salmonicolor</name>
    <dbReference type="NCBI Taxonomy" id="989"/>
    <lineage>
        <taxon>Bacteria</taxon>
        <taxon>Pseudomonadati</taxon>
        <taxon>Bacteroidota</taxon>
        <taxon>Bacteroidia</taxon>
        <taxon>Marinilabiliales</taxon>
        <taxon>Marinilabiliaceae</taxon>
        <taxon>Marinilabilia</taxon>
    </lineage>
</organism>
<dbReference type="EMBL" id="QPIZ01000009">
    <property type="protein sequence ID" value="RCW36056.1"/>
    <property type="molecule type" value="Genomic_DNA"/>
</dbReference>
<sequence length="38" mass="4590">MNVVLYYNTLLSFFKDLKVKPDVLIKFRISMLYDFSNL</sequence>
<evidence type="ECO:0000313" key="1">
    <source>
        <dbReference type="EMBL" id="RCW36056.1"/>
    </source>
</evidence>
<dbReference type="AlphaFoldDB" id="A0A2T0XT37"/>
<protein>
    <submittedName>
        <fullName evidence="1">Uncharacterized protein</fullName>
    </submittedName>
</protein>
<dbReference type="Proteomes" id="UP000252733">
    <property type="component" value="Unassembled WGS sequence"/>
</dbReference>
<proteinExistence type="predicted"/>
<name>A0A2T0XT37_9BACT</name>
<gene>
    <name evidence="1" type="ORF">DFO77_10920</name>
</gene>
<reference evidence="1 2" key="1">
    <citation type="submission" date="2018-07" db="EMBL/GenBank/DDBJ databases">
        <title>Freshwater and sediment microbial communities from various areas in North America, analyzing microbe dynamics in response to fracking.</title>
        <authorList>
            <person name="Lamendella R."/>
        </authorList>
    </citation>
    <scope>NUCLEOTIDE SEQUENCE [LARGE SCALE GENOMIC DNA]</scope>
    <source>
        <strain evidence="1 2">160A</strain>
    </source>
</reference>
<accession>A0A2T0XT37</accession>